<reference evidence="2 3" key="1">
    <citation type="journal article" date="2020" name="Fungal Divers.">
        <title>Resolving the Mortierellaceae phylogeny through synthesis of multi-gene phylogenetics and phylogenomics.</title>
        <authorList>
            <person name="Vandepol N."/>
            <person name="Liber J."/>
            <person name="Desiro A."/>
            <person name="Na H."/>
            <person name="Kennedy M."/>
            <person name="Barry K."/>
            <person name="Grigoriev I.V."/>
            <person name="Miller A.N."/>
            <person name="O'Donnell K."/>
            <person name="Stajich J.E."/>
            <person name="Bonito G."/>
        </authorList>
    </citation>
    <scope>NUCLEOTIDE SEQUENCE [LARGE SCALE GENOMIC DNA]</scope>
    <source>
        <strain evidence="2 3">AD045</strain>
    </source>
</reference>
<dbReference type="PANTHER" id="PTHR35140">
    <property type="entry name" value="MITOTIC CHECK POINT PROTEIN BFA1"/>
    <property type="match status" value="1"/>
</dbReference>
<feature type="region of interest" description="Disordered" evidence="1">
    <location>
        <begin position="1176"/>
        <end position="1213"/>
    </location>
</feature>
<feature type="region of interest" description="Disordered" evidence="1">
    <location>
        <begin position="121"/>
        <end position="151"/>
    </location>
</feature>
<feature type="region of interest" description="Disordered" evidence="1">
    <location>
        <begin position="335"/>
        <end position="357"/>
    </location>
</feature>
<sequence>MAAGLRLSSSTNNYSGIISGSNLNNIIVNSNSSNSGRSKHDDEGLSRQVEVMMTEAMEDNEPYNQQQQQQPHGPRIEETPEVIILGTAGQETERWDDAFEFDAHQSLDQIFELLHRHFPQSPLSDSSDQSDYFQARPAPPPPPTSLPTVPNATLSLPLARPPFPLPQPFLTATTAATASATKSSSLPPVFPSSTHAATTTNHALWNIRKKDYPLHQKTKRLHGSTSSYEKATLDPQSCSPSSPSSLIKPTTTFTNNAEVLTKDIGLSLSSFRKRHDGQSLYCATTTAPTTPAAEAAKKSSLSPASSASSSPRAITASVTAPSTIATSTGSLLSKYKSADGGNGHHGGGGDKDSPTLSTKSMTTITQEMMLSNLPAYTGIITRINPIKRVKAWVDDLEDLEVPEEDLNFNHVRSILAKSASMPETLESIDSWDTDSERSLANSDCVDPAVTATAEGQPEPPLPKSGMPHLLRYQSAGMSSPSKDRVDDGQNIDTSTVGQHAESEKIETLDDAFEIPDDFGSFRLRMSPRLQTQSGPQETVGYGQQLSLLQWQDSGSDFGDFDIRPLDSHSLSSSESASRESVADDDDNLLDGIEFPEAMEDLQLVTHRQYKVEMEPSIFGKESRLHEDQDDFWDGLEIDGDDAFNHKGRNKNLVMRPVIAGRERSSSRVQREIVPLRDFVALPSRIPRLCRGPTDTSRPVTPAASLSRAHSTHIDLPLRHISSKSSLPRLKRNSISRKEGARIGSALPMAGQNMLYNESIRASTPPIPPITSALSSSRRNSALVNKDDLPSFKASSLAMRTVSFTEPSTTTTLPATTEEITLASKPPVPKNAGRSFSSLRTLVRKLDLARPRFSMRGQIPAFDATSTFPPESLAAQDSKAPELKPIEQTAPLTDVFNEHLHRHQPYLPPRPSLSRSSSFTDWGSVITSTETTKESRSPSRIGALSLGEISEGGSTTSDLGDMVATSPVAAGEKFSRRWFLKRSPKQSMLSDGSELDRIDNLPTYGSAEQQQQQQQLQKQQLLDRDRLQAMQMAAADAAAQGRRQSLDRVSAWLRKPQSMVNLKESPKLEERLLTNLMVFIYAVRRAESDVSTTKIQKTKSIRRSLFDIFAQTTAPVEELKKVEPVEKEKEPSAKGQKLKKKKPFSGPTLIRDLSQTKVRKVSGMVFHPDSKMWNGNDHILNEFDDDDDEYDADDGKQQQQHTPATSNAAVFDSPSPATPYSQYFSMSAYSPTAIIRPALISNMNQYSKQRTQVAGKMIFDPNRMCWIINPEYLTRKRQKKHSDQHHLHTRQSSLNDTWGDEPDVFAGMSDSDGEYDEDEDENETGLIEGGGVPLDTSTATTLAGATAVSVSANSSLERSKGRRLISRPSFRRVSSQDYLADKERLQAWAEPMRPIPVDAAGNGGAGADSRPHSMGVHSIVSKSSRRSLNMMGGCSNGLFVGGGYSSRGEFEVGVEFDITDDFLEQCMATESQHRKDAGKFFALPCSPTEPVRSVSRPVSHDRVPRRMPSKVFNKLKRSSHSIGQGNKDKEKEKEKDKDSRKHGKEVNSAEIPPARLDNKKESILSPSAPLPLLSWPRRTKSKSVVLQAPIFDCIGLPPPPETQRAATLKPLAMSTDTKPHANIPNKFKSLTLGRAGLFSHTTASTPAPASISFSRMHPGGKGKETVPLTDSQSTTVLPRTRDMFFSQRITSKKPHTPAASDRGTLTFAATFAIARKGTSAYDRRRISAHTFHPLTGTGPILDGSGSGHGSGSVRKPDEWGFKKDKLLALDNDSGIDSDEGPEDEDDCERGYRKMPNSRGRPPRRTRSQLIMEFTQHSGPGYRF</sequence>
<feature type="region of interest" description="Disordered" evidence="1">
    <location>
        <begin position="59"/>
        <end position="78"/>
    </location>
</feature>
<feature type="compositionally biased region" description="Basic residues" evidence="1">
    <location>
        <begin position="1504"/>
        <end position="1518"/>
    </location>
</feature>
<feature type="region of interest" description="Disordered" evidence="1">
    <location>
        <begin position="1276"/>
        <end position="1331"/>
    </location>
</feature>
<feature type="compositionally biased region" description="Acidic residues" evidence="1">
    <location>
        <begin position="1772"/>
        <end position="1786"/>
    </location>
</feature>
<feature type="compositionally biased region" description="Polar residues" evidence="1">
    <location>
        <begin position="1196"/>
        <end position="1207"/>
    </location>
</feature>
<dbReference type="InterPro" id="IPR034586">
    <property type="entry name" value="Bfa1/Byr4"/>
</dbReference>
<feature type="region of interest" description="Disordered" evidence="1">
    <location>
        <begin position="1731"/>
        <end position="1757"/>
    </location>
</feature>
<gene>
    <name evidence="2" type="ORF">BGZ96_006640</name>
</gene>
<keyword evidence="3" id="KW-1185">Reference proteome</keyword>
<feature type="region of interest" description="Disordered" evidence="1">
    <location>
        <begin position="1769"/>
        <end position="1822"/>
    </location>
</feature>
<comment type="caution">
    <text evidence="2">The sequence shown here is derived from an EMBL/GenBank/DDBJ whole genome shotgun (WGS) entry which is preliminary data.</text>
</comment>
<dbReference type="PANTHER" id="PTHR35140:SF1">
    <property type="entry name" value="MITOTIC CHECK POINT PROTEIN BFA1"/>
    <property type="match status" value="1"/>
</dbReference>
<feature type="compositionally biased region" description="Basic residues" evidence="1">
    <location>
        <begin position="1276"/>
        <end position="1288"/>
    </location>
</feature>
<dbReference type="Proteomes" id="UP001194696">
    <property type="component" value="Unassembled WGS sequence"/>
</dbReference>
<feature type="compositionally biased region" description="Acidic residues" evidence="1">
    <location>
        <begin position="1310"/>
        <end position="1322"/>
    </location>
</feature>
<feature type="region of interest" description="Disordered" evidence="1">
    <location>
        <begin position="1121"/>
        <end position="1148"/>
    </location>
</feature>
<accession>A0ABQ7K2M3</accession>
<organism evidence="2 3">
    <name type="scientific">Linnemannia gamsii</name>
    <dbReference type="NCBI Taxonomy" id="64522"/>
    <lineage>
        <taxon>Eukaryota</taxon>
        <taxon>Fungi</taxon>
        <taxon>Fungi incertae sedis</taxon>
        <taxon>Mucoromycota</taxon>
        <taxon>Mortierellomycotina</taxon>
        <taxon>Mortierellomycetes</taxon>
        <taxon>Mortierellales</taxon>
        <taxon>Mortierellaceae</taxon>
        <taxon>Linnemannia</taxon>
    </lineage>
</organism>
<feature type="compositionally biased region" description="Low complexity" evidence="1">
    <location>
        <begin position="121"/>
        <end position="131"/>
    </location>
</feature>
<feature type="region of interest" description="Disordered" evidence="1">
    <location>
        <begin position="567"/>
        <end position="588"/>
    </location>
</feature>
<feature type="region of interest" description="Disordered" evidence="1">
    <location>
        <begin position="473"/>
        <end position="511"/>
    </location>
</feature>
<feature type="compositionally biased region" description="Basic and acidic residues" evidence="1">
    <location>
        <begin position="1121"/>
        <end position="1131"/>
    </location>
</feature>
<name>A0ABQ7K2M3_9FUNG</name>
<feature type="compositionally biased region" description="Basic and acidic residues" evidence="1">
    <location>
        <begin position="1525"/>
        <end position="1546"/>
    </location>
</feature>
<feature type="region of interest" description="Disordered" evidence="1">
    <location>
        <begin position="293"/>
        <end position="316"/>
    </location>
</feature>
<evidence type="ECO:0000256" key="1">
    <source>
        <dbReference type="SAM" id="MobiDB-lite"/>
    </source>
</evidence>
<feature type="region of interest" description="Disordered" evidence="1">
    <location>
        <begin position="1480"/>
        <end position="1561"/>
    </location>
</feature>
<feature type="compositionally biased region" description="Acidic residues" evidence="1">
    <location>
        <begin position="1181"/>
        <end position="1191"/>
    </location>
</feature>
<evidence type="ECO:0000313" key="2">
    <source>
        <dbReference type="EMBL" id="KAG0289890.1"/>
    </source>
</evidence>
<protein>
    <submittedName>
        <fullName evidence="2">Uncharacterized protein</fullName>
    </submittedName>
</protein>
<evidence type="ECO:0000313" key="3">
    <source>
        <dbReference type="Proteomes" id="UP001194696"/>
    </source>
</evidence>
<feature type="region of interest" description="Disordered" evidence="1">
    <location>
        <begin position="218"/>
        <end position="250"/>
    </location>
</feature>
<feature type="compositionally biased region" description="Low complexity" evidence="1">
    <location>
        <begin position="235"/>
        <end position="245"/>
    </location>
</feature>
<dbReference type="EMBL" id="JAAAIM010000322">
    <property type="protein sequence ID" value="KAG0289890.1"/>
    <property type="molecule type" value="Genomic_DNA"/>
</dbReference>
<proteinExistence type="predicted"/>